<dbReference type="OrthoDB" id="9813056at2"/>
<evidence type="ECO:0000256" key="4">
    <source>
        <dbReference type="ARBA" id="ARBA00023163"/>
    </source>
</evidence>
<reference evidence="6 7" key="1">
    <citation type="submission" date="2017-05" db="EMBL/GenBank/DDBJ databases">
        <authorList>
            <person name="Varghese N."/>
            <person name="Submissions S."/>
        </authorList>
    </citation>
    <scope>NUCLEOTIDE SEQUENCE [LARGE SCALE GENOMIC DNA]</scope>
    <source>
        <strain evidence="6 7">DSM 100094</strain>
    </source>
</reference>
<evidence type="ECO:0000259" key="5">
    <source>
        <dbReference type="PROSITE" id="PS50931"/>
    </source>
</evidence>
<keyword evidence="2" id="KW-0805">Transcription regulation</keyword>
<sequence length="296" mass="31656">MDIANVSLFKKIATLGTLSAAARQLGLPAMTVSRRLASLEDELGVRLFHRTTRSVSLTPEGEAFLPYATTLLETHDAALAAMVTGESGLRGVLKVTAPNLIGRSLIVPALTRLMADNPLLKVDLTLTDGIVDIVGSGLDIAIRVSPLESTELVATQLAPNPRILCAAPNYIRRFGKPATTADLVAHPCLTLHGMSAWPLEIGGETRMVRVTGPFATSSVEAVRAACIEGAGIGMMTYWDVWQCLEDGSLERIELSDANPGGLGIWAVYPTRQQLPKRIRALMDQLRAQLAASQDHG</sequence>
<keyword evidence="4" id="KW-0804">Transcription</keyword>
<dbReference type="InterPro" id="IPR036388">
    <property type="entry name" value="WH-like_DNA-bd_sf"/>
</dbReference>
<evidence type="ECO:0000256" key="3">
    <source>
        <dbReference type="ARBA" id="ARBA00023125"/>
    </source>
</evidence>
<evidence type="ECO:0000256" key="2">
    <source>
        <dbReference type="ARBA" id="ARBA00023015"/>
    </source>
</evidence>
<dbReference type="RefSeq" id="WP_142664936.1">
    <property type="nucleotide sequence ID" value="NZ_FXTK01000034.1"/>
</dbReference>
<dbReference type="CDD" id="cd08422">
    <property type="entry name" value="PBP2_CrgA_like"/>
    <property type="match status" value="1"/>
</dbReference>
<organism evidence="6 7">
    <name type="scientific">Paracoccus laeviglucosivorans</name>
    <dbReference type="NCBI Taxonomy" id="1197861"/>
    <lineage>
        <taxon>Bacteria</taxon>
        <taxon>Pseudomonadati</taxon>
        <taxon>Pseudomonadota</taxon>
        <taxon>Alphaproteobacteria</taxon>
        <taxon>Rhodobacterales</taxon>
        <taxon>Paracoccaceae</taxon>
        <taxon>Paracoccus</taxon>
    </lineage>
</organism>
<accession>A0A521FQG5</accession>
<dbReference type="EMBL" id="FXTK01000034">
    <property type="protein sequence ID" value="SMO98429.1"/>
    <property type="molecule type" value="Genomic_DNA"/>
</dbReference>
<protein>
    <submittedName>
        <fullName evidence="6">Transcriptional regulator, LysR family</fullName>
    </submittedName>
</protein>
<evidence type="ECO:0000313" key="6">
    <source>
        <dbReference type="EMBL" id="SMO98429.1"/>
    </source>
</evidence>
<dbReference type="InterPro" id="IPR058163">
    <property type="entry name" value="LysR-type_TF_proteobact-type"/>
</dbReference>
<proteinExistence type="inferred from homology"/>
<keyword evidence="3" id="KW-0238">DNA-binding</keyword>
<dbReference type="GO" id="GO:0003700">
    <property type="term" value="F:DNA-binding transcription factor activity"/>
    <property type="evidence" value="ECO:0007669"/>
    <property type="project" value="InterPro"/>
</dbReference>
<dbReference type="Pfam" id="PF03466">
    <property type="entry name" value="LysR_substrate"/>
    <property type="match status" value="1"/>
</dbReference>
<dbReference type="InterPro" id="IPR000847">
    <property type="entry name" value="LysR_HTH_N"/>
</dbReference>
<name>A0A521FQG5_9RHOB</name>
<dbReference type="InterPro" id="IPR005119">
    <property type="entry name" value="LysR_subst-bd"/>
</dbReference>
<dbReference type="AlphaFoldDB" id="A0A521FQG5"/>
<dbReference type="SUPFAM" id="SSF46785">
    <property type="entry name" value="Winged helix' DNA-binding domain"/>
    <property type="match status" value="1"/>
</dbReference>
<keyword evidence="7" id="KW-1185">Reference proteome</keyword>
<gene>
    <name evidence="6" type="ORF">SAMN06265221_1344</name>
</gene>
<dbReference type="Pfam" id="PF00126">
    <property type="entry name" value="HTH_1"/>
    <property type="match status" value="1"/>
</dbReference>
<dbReference type="GO" id="GO:0006351">
    <property type="term" value="P:DNA-templated transcription"/>
    <property type="evidence" value="ECO:0007669"/>
    <property type="project" value="TreeGrafter"/>
</dbReference>
<dbReference type="GO" id="GO:0043565">
    <property type="term" value="F:sequence-specific DNA binding"/>
    <property type="evidence" value="ECO:0007669"/>
    <property type="project" value="TreeGrafter"/>
</dbReference>
<dbReference type="PROSITE" id="PS50931">
    <property type="entry name" value="HTH_LYSR"/>
    <property type="match status" value="1"/>
</dbReference>
<feature type="domain" description="HTH lysR-type" evidence="5">
    <location>
        <begin position="1"/>
        <end position="58"/>
    </location>
</feature>
<dbReference type="InterPro" id="IPR036390">
    <property type="entry name" value="WH_DNA-bd_sf"/>
</dbReference>
<dbReference type="Proteomes" id="UP000319014">
    <property type="component" value="Unassembled WGS sequence"/>
</dbReference>
<evidence type="ECO:0000256" key="1">
    <source>
        <dbReference type="ARBA" id="ARBA00009437"/>
    </source>
</evidence>
<comment type="similarity">
    <text evidence="1">Belongs to the LysR transcriptional regulatory family.</text>
</comment>
<evidence type="ECO:0000313" key="7">
    <source>
        <dbReference type="Proteomes" id="UP000319014"/>
    </source>
</evidence>
<dbReference type="PANTHER" id="PTHR30537">
    <property type="entry name" value="HTH-TYPE TRANSCRIPTIONAL REGULATOR"/>
    <property type="match status" value="1"/>
</dbReference>
<dbReference type="Gene3D" id="1.10.10.10">
    <property type="entry name" value="Winged helix-like DNA-binding domain superfamily/Winged helix DNA-binding domain"/>
    <property type="match status" value="1"/>
</dbReference>
<dbReference type="PANTHER" id="PTHR30537:SF5">
    <property type="entry name" value="HTH-TYPE TRANSCRIPTIONAL ACTIVATOR TTDR-RELATED"/>
    <property type="match status" value="1"/>
</dbReference>
<dbReference type="Gene3D" id="3.40.190.290">
    <property type="match status" value="1"/>
</dbReference>
<dbReference type="FunFam" id="1.10.10.10:FF:000001">
    <property type="entry name" value="LysR family transcriptional regulator"/>
    <property type="match status" value="1"/>
</dbReference>
<dbReference type="SUPFAM" id="SSF53850">
    <property type="entry name" value="Periplasmic binding protein-like II"/>
    <property type="match status" value="1"/>
</dbReference>